<feature type="non-terminal residue" evidence="1">
    <location>
        <position position="1"/>
    </location>
</feature>
<name>A0AB35S9V0_BIFLN</name>
<protein>
    <submittedName>
        <fullName evidence="1">Uncharacterized protein</fullName>
    </submittedName>
</protein>
<dbReference type="AlphaFoldDB" id="A0AB35S9V0"/>
<sequence>SNTPLPIHTAAVSDLKPNTIKGIGEKQGLFSETLTQGAVSRIFNAIKASGFMTQLTQHFSKSL</sequence>
<comment type="caution">
    <text evidence="1">The sequence shown here is derived from an EMBL/GenBank/DDBJ whole genome shotgun (WGS) entry which is preliminary data.</text>
</comment>
<evidence type="ECO:0000313" key="2">
    <source>
        <dbReference type="Proteomes" id="UP001277803"/>
    </source>
</evidence>
<proteinExistence type="predicted"/>
<organism evidence="1 2">
    <name type="scientific">Bifidobacterium longum</name>
    <dbReference type="NCBI Taxonomy" id="216816"/>
    <lineage>
        <taxon>Bacteria</taxon>
        <taxon>Bacillati</taxon>
        <taxon>Actinomycetota</taxon>
        <taxon>Actinomycetes</taxon>
        <taxon>Bifidobacteriales</taxon>
        <taxon>Bifidobacteriaceae</taxon>
        <taxon>Bifidobacterium</taxon>
    </lineage>
</organism>
<evidence type="ECO:0000313" key="1">
    <source>
        <dbReference type="EMBL" id="MDW3127395.1"/>
    </source>
</evidence>
<dbReference type="EMBL" id="JAWLRA010000036">
    <property type="protein sequence ID" value="MDW3127395.1"/>
    <property type="molecule type" value="Genomic_DNA"/>
</dbReference>
<reference evidence="1" key="1">
    <citation type="submission" date="2023-10" db="EMBL/GenBank/DDBJ databases">
        <title>Rapid discrimination of Bifidobacterium longum Subspecies based on MALDI-TOF MS and Machine Learning.</title>
        <authorList>
            <person name="Chen J."/>
        </authorList>
    </citation>
    <scope>NUCLEOTIDE SEQUENCE</scope>
    <source>
        <strain evidence="1">YGMCC0039</strain>
    </source>
</reference>
<accession>A0AB35S9V0</accession>
<gene>
    <name evidence="1" type="ORF">RS890_10040</name>
</gene>
<dbReference type="Proteomes" id="UP001277803">
    <property type="component" value="Unassembled WGS sequence"/>
</dbReference>
<dbReference type="RefSeq" id="WP_222102912.1">
    <property type="nucleotide sequence ID" value="NZ_JAWLRA010000036.1"/>
</dbReference>